<protein>
    <submittedName>
        <fullName evidence="1">Uncharacterized protein</fullName>
    </submittedName>
</protein>
<gene>
    <name evidence="1" type="ORF">JTE90_001278</name>
</gene>
<reference evidence="1 2" key="1">
    <citation type="journal article" date="2022" name="Nat. Ecol. Evol.">
        <title>A masculinizing supergene underlies an exaggerated male reproductive morph in a spider.</title>
        <authorList>
            <person name="Hendrickx F."/>
            <person name="De Corte Z."/>
            <person name="Sonet G."/>
            <person name="Van Belleghem S.M."/>
            <person name="Kostlbacher S."/>
            <person name="Vangestel C."/>
        </authorList>
    </citation>
    <scope>NUCLEOTIDE SEQUENCE [LARGE SCALE GENOMIC DNA]</scope>
    <source>
        <strain evidence="1">W744_W776</strain>
    </source>
</reference>
<dbReference type="Proteomes" id="UP000827092">
    <property type="component" value="Unassembled WGS sequence"/>
</dbReference>
<accession>A0AAV6V2D3</accession>
<organism evidence="1 2">
    <name type="scientific">Oedothorax gibbosus</name>
    <dbReference type="NCBI Taxonomy" id="931172"/>
    <lineage>
        <taxon>Eukaryota</taxon>
        <taxon>Metazoa</taxon>
        <taxon>Ecdysozoa</taxon>
        <taxon>Arthropoda</taxon>
        <taxon>Chelicerata</taxon>
        <taxon>Arachnida</taxon>
        <taxon>Araneae</taxon>
        <taxon>Araneomorphae</taxon>
        <taxon>Entelegynae</taxon>
        <taxon>Araneoidea</taxon>
        <taxon>Linyphiidae</taxon>
        <taxon>Erigoninae</taxon>
        <taxon>Oedothorax</taxon>
    </lineage>
</organism>
<evidence type="ECO:0000313" key="1">
    <source>
        <dbReference type="EMBL" id="KAG8190669.1"/>
    </source>
</evidence>
<dbReference type="EMBL" id="JAFNEN010000177">
    <property type="protein sequence ID" value="KAG8190669.1"/>
    <property type="molecule type" value="Genomic_DNA"/>
</dbReference>
<keyword evidence="2" id="KW-1185">Reference proteome</keyword>
<comment type="caution">
    <text evidence="1">The sequence shown here is derived from an EMBL/GenBank/DDBJ whole genome shotgun (WGS) entry which is preliminary data.</text>
</comment>
<proteinExistence type="predicted"/>
<evidence type="ECO:0000313" key="2">
    <source>
        <dbReference type="Proteomes" id="UP000827092"/>
    </source>
</evidence>
<sequence length="76" mass="9030">MTTRRDHRKLGGVIHSSNLYLGKNRRRNWVRFPLKTPPLQKKGNIGQWGGVFEVHRNNEVIPRRDLRQKVFLNVNE</sequence>
<name>A0AAV6V2D3_9ARAC</name>
<dbReference type="AlphaFoldDB" id="A0AAV6V2D3"/>